<dbReference type="InterPro" id="IPR037143">
    <property type="entry name" value="4-PPantetheinyl_Trfase_dom_sf"/>
</dbReference>
<dbReference type="GO" id="GO:0019878">
    <property type="term" value="P:lysine biosynthetic process via aminoadipic acid"/>
    <property type="evidence" value="ECO:0007669"/>
    <property type="project" value="TreeGrafter"/>
</dbReference>
<dbReference type="GO" id="GO:0005829">
    <property type="term" value="C:cytosol"/>
    <property type="evidence" value="ECO:0007669"/>
    <property type="project" value="TreeGrafter"/>
</dbReference>
<comment type="caution">
    <text evidence="5">The sequence shown here is derived from an EMBL/GenBank/DDBJ whole genome shotgun (WGS) entry which is preliminary data.</text>
</comment>
<dbReference type="Proteomes" id="UP000663840">
    <property type="component" value="Unassembled WGS sequence"/>
</dbReference>
<dbReference type="InterPro" id="IPR050559">
    <property type="entry name" value="P-Pant_transferase_sf"/>
</dbReference>
<dbReference type="Pfam" id="PF01648">
    <property type="entry name" value="ACPS"/>
    <property type="match status" value="1"/>
</dbReference>
<accession>A0A8H3BQE8</accession>
<name>A0A8H3BQE8_9AGAM</name>
<feature type="domain" description="4'-phosphopantetheinyl transferase N-terminal" evidence="4">
    <location>
        <begin position="23"/>
        <end position="107"/>
    </location>
</feature>
<evidence type="ECO:0000259" key="4">
    <source>
        <dbReference type="Pfam" id="PF22624"/>
    </source>
</evidence>
<evidence type="ECO:0000313" key="6">
    <source>
        <dbReference type="Proteomes" id="UP000663840"/>
    </source>
</evidence>
<evidence type="ECO:0000259" key="3">
    <source>
        <dbReference type="Pfam" id="PF01648"/>
    </source>
</evidence>
<organism evidence="5 6">
    <name type="scientific">Rhizoctonia solani</name>
    <dbReference type="NCBI Taxonomy" id="456999"/>
    <lineage>
        <taxon>Eukaryota</taxon>
        <taxon>Fungi</taxon>
        <taxon>Dikarya</taxon>
        <taxon>Basidiomycota</taxon>
        <taxon>Agaricomycotina</taxon>
        <taxon>Agaricomycetes</taxon>
        <taxon>Cantharellales</taxon>
        <taxon>Ceratobasidiaceae</taxon>
        <taxon>Rhizoctonia</taxon>
    </lineage>
</organism>
<dbReference type="InterPro" id="IPR055066">
    <property type="entry name" value="AASDHPPT_N"/>
</dbReference>
<sequence>MAESNAAIYVTILEWDSELINNQSLNHLMSILPHERQAKLRKFYHAEDSWRSLIGQLLPRYWLRQKQIDTEMVKFEATEHGKPIITQSSVPLTYNATHDSDMVAIACGAGEPVGIDVMKIALPRRTSMGEFIEFVSEQLTACEKEALNPRAGNEATRLLRLYRMWTIKEAYTKALGEGLGYDFARIEYDVLEGTVTVDGEPPSGWDIVSLLVQHATDTYVISTARRTGEGHVTIFDLEDVPKGLVQFVGVNILAECLIPSLR</sequence>
<dbReference type="EC" id="2.7.8.7" evidence="1"/>
<proteinExistence type="predicted"/>
<dbReference type="PANTHER" id="PTHR12215:SF10">
    <property type="entry name" value="L-AMINOADIPATE-SEMIALDEHYDE DEHYDROGENASE-PHOSPHOPANTETHEINYL TRANSFERASE"/>
    <property type="match status" value="1"/>
</dbReference>
<reference evidence="5" key="1">
    <citation type="submission" date="2021-01" db="EMBL/GenBank/DDBJ databases">
        <authorList>
            <person name="Kaushik A."/>
        </authorList>
    </citation>
    <scope>NUCLEOTIDE SEQUENCE</scope>
    <source>
        <strain evidence="5">AG1-1A</strain>
    </source>
</reference>
<keyword evidence="2" id="KW-0808">Transferase</keyword>
<feature type="domain" description="4'-phosphopantetheinyl transferase" evidence="3">
    <location>
        <begin position="112"/>
        <end position="190"/>
    </location>
</feature>
<evidence type="ECO:0000313" key="5">
    <source>
        <dbReference type="EMBL" id="CAE6461236.1"/>
    </source>
</evidence>
<gene>
    <name evidence="5" type="ORF">RDB_LOCUS103127</name>
</gene>
<protein>
    <recommendedName>
        <fullName evidence="1">holo-[acyl-carrier-protein] synthase</fullName>
        <ecNumber evidence="1">2.7.8.7</ecNumber>
    </recommendedName>
</protein>
<dbReference type="PANTHER" id="PTHR12215">
    <property type="entry name" value="PHOSPHOPANTETHEINE TRANSFERASE"/>
    <property type="match status" value="1"/>
</dbReference>
<dbReference type="GO" id="GO:0000287">
    <property type="term" value="F:magnesium ion binding"/>
    <property type="evidence" value="ECO:0007669"/>
    <property type="project" value="InterPro"/>
</dbReference>
<dbReference type="Gene3D" id="3.90.470.20">
    <property type="entry name" value="4'-phosphopantetheinyl transferase domain"/>
    <property type="match status" value="1"/>
</dbReference>
<dbReference type="Pfam" id="PF22624">
    <property type="entry name" value="AASDHPPT_N"/>
    <property type="match status" value="1"/>
</dbReference>
<dbReference type="EMBL" id="CAJMWR010003521">
    <property type="protein sequence ID" value="CAE6461236.1"/>
    <property type="molecule type" value="Genomic_DNA"/>
</dbReference>
<dbReference type="AlphaFoldDB" id="A0A8H3BQE8"/>
<evidence type="ECO:0000256" key="2">
    <source>
        <dbReference type="ARBA" id="ARBA00022679"/>
    </source>
</evidence>
<evidence type="ECO:0000256" key="1">
    <source>
        <dbReference type="ARBA" id="ARBA00013172"/>
    </source>
</evidence>
<dbReference type="GO" id="GO:0008897">
    <property type="term" value="F:holo-[acyl-carrier-protein] synthase activity"/>
    <property type="evidence" value="ECO:0007669"/>
    <property type="project" value="UniProtKB-EC"/>
</dbReference>
<dbReference type="SUPFAM" id="SSF56214">
    <property type="entry name" value="4'-phosphopantetheinyl transferase"/>
    <property type="match status" value="2"/>
</dbReference>
<dbReference type="InterPro" id="IPR008278">
    <property type="entry name" value="4-PPantetheinyl_Trfase_dom"/>
</dbReference>